<gene>
    <name evidence="2" type="ORF">ACFSJU_04990</name>
</gene>
<evidence type="ECO:0000313" key="2">
    <source>
        <dbReference type="EMBL" id="MFD2161738.1"/>
    </source>
</evidence>
<proteinExistence type="predicted"/>
<dbReference type="InterPro" id="IPR029044">
    <property type="entry name" value="Nucleotide-diphossugar_trans"/>
</dbReference>
<evidence type="ECO:0000259" key="1">
    <source>
        <dbReference type="Pfam" id="PF00535"/>
    </source>
</evidence>
<dbReference type="Proteomes" id="UP001597387">
    <property type="component" value="Unassembled WGS sequence"/>
</dbReference>
<dbReference type="InterPro" id="IPR001173">
    <property type="entry name" value="Glyco_trans_2-like"/>
</dbReference>
<accession>A0ABW4ZIE8</accession>
<comment type="caution">
    <text evidence="2">The sequence shown here is derived from an EMBL/GenBank/DDBJ whole genome shotgun (WGS) entry which is preliminary data.</text>
</comment>
<dbReference type="Gene3D" id="3.90.550.10">
    <property type="entry name" value="Spore Coat Polysaccharide Biosynthesis Protein SpsA, Chain A"/>
    <property type="match status" value="1"/>
</dbReference>
<keyword evidence="2" id="KW-0328">Glycosyltransferase</keyword>
<dbReference type="EC" id="2.4.-.-" evidence="2"/>
<dbReference type="GO" id="GO:0016757">
    <property type="term" value="F:glycosyltransferase activity"/>
    <property type="evidence" value="ECO:0007669"/>
    <property type="project" value="UniProtKB-KW"/>
</dbReference>
<organism evidence="2 3">
    <name type="scientific">Paradesertivirga mongoliensis</name>
    <dbReference type="NCBI Taxonomy" id="2100740"/>
    <lineage>
        <taxon>Bacteria</taxon>
        <taxon>Pseudomonadati</taxon>
        <taxon>Bacteroidota</taxon>
        <taxon>Sphingobacteriia</taxon>
        <taxon>Sphingobacteriales</taxon>
        <taxon>Sphingobacteriaceae</taxon>
        <taxon>Paradesertivirga</taxon>
    </lineage>
</organism>
<dbReference type="EMBL" id="JBHUHZ010000001">
    <property type="protein sequence ID" value="MFD2161738.1"/>
    <property type="molecule type" value="Genomic_DNA"/>
</dbReference>
<dbReference type="PANTHER" id="PTHR22916:SF3">
    <property type="entry name" value="UDP-GLCNAC:BETAGAL BETA-1,3-N-ACETYLGLUCOSAMINYLTRANSFERASE-LIKE PROTEIN 1"/>
    <property type="match status" value="1"/>
</dbReference>
<sequence length="335" mass="38745">MIEVPAITMFMAVYNGSRFLREAIDSVLVQTFADFELLIIDDGSTDNSLEIIKAYGDARIRVLSNPSNMGLVFTRNRGVQEARGKYFAILDCDDIAVKNRLEIQYRFFCENPDIALCSGRALYVNQDNQAIRETQKFRGNKNVQLIFGNILVNSAVMMKTEAAKNTGSYEANDPAEDYDLALRMAVKYPIETIDDILVRYRIHNSNVTVTGIDRQKEAERNICRDFHSRFNIPSSERRVQLHHSIITWDMEGFLLSEYKDFLLDLKGSVELSRVFDANALSKAIFQKWVDIIMEIEQKRAFVLLFQPEFYSLSSVTFRQIRKTFKKSFKRVLFDR</sequence>
<keyword evidence="2" id="KW-0808">Transferase</keyword>
<keyword evidence="3" id="KW-1185">Reference proteome</keyword>
<dbReference type="Pfam" id="PF00535">
    <property type="entry name" value="Glycos_transf_2"/>
    <property type="match status" value="1"/>
</dbReference>
<evidence type="ECO:0000313" key="3">
    <source>
        <dbReference type="Proteomes" id="UP001597387"/>
    </source>
</evidence>
<reference evidence="3" key="1">
    <citation type="journal article" date="2019" name="Int. J. Syst. Evol. Microbiol.">
        <title>The Global Catalogue of Microorganisms (GCM) 10K type strain sequencing project: providing services to taxonomists for standard genome sequencing and annotation.</title>
        <authorList>
            <consortium name="The Broad Institute Genomics Platform"/>
            <consortium name="The Broad Institute Genome Sequencing Center for Infectious Disease"/>
            <person name="Wu L."/>
            <person name="Ma J."/>
        </authorList>
    </citation>
    <scope>NUCLEOTIDE SEQUENCE [LARGE SCALE GENOMIC DNA]</scope>
    <source>
        <strain evidence="3">KCTC 42217</strain>
    </source>
</reference>
<protein>
    <submittedName>
        <fullName evidence="2">Glycosyltransferase</fullName>
        <ecNumber evidence="2">2.4.-.-</ecNumber>
    </submittedName>
</protein>
<name>A0ABW4ZIE8_9SPHI</name>
<dbReference type="SUPFAM" id="SSF53448">
    <property type="entry name" value="Nucleotide-diphospho-sugar transferases"/>
    <property type="match status" value="1"/>
</dbReference>
<feature type="domain" description="Glycosyltransferase 2-like" evidence="1">
    <location>
        <begin position="10"/>
        <end position="152"/>
    </location>
</feature>
<dbReference type="RefSeq" id="WP_255898655.1">
    <property type="nucleotide sequence ID" value="NZ_JAFMZO010000001.1"/>
</dbReference>
<dbReference type="PANTHER" id="PTHR22916">
    <property type="entry name" value="GLYCOSYLTRANSFERASE"/>
    <property type="match status" value="1"/>
</dbReference>